<evidence type="ECO:0000259" key="3">
    <source>
        <dbReference type="PROSITE" id="PS51737"/>
    </source>
</evidence>
<feature type="domain" description="Resolvase/invertase-type recombinase catalytic" evidence="2">
    <location>
        <begin position="4"/>
        <end position="149"/>
    </location>
</feature>
<dbReference type="Proteomes" id="UP001623591">
    <property type="component" value="Unassembled WGS sequence"/>
</dbReference>
<dbReference type="InterPro" id="IPR038109">
    <property type="entry name" value="DNA_bind_recomb_sf"/>
</dbReference>
<accession>A0ABW8T301</accession>
<gene>
    <name evidence="4" type="ORF">ACJDUG_00680</name>
</gene>
<feature type="coiled-coil region" evidence="1">
    <location>
        <begin position="446"/>
        <end position="480"/>
    </location>
</feature>
<dbReference type="InterPro" id="IPR011109">
    <property type="entry name" value="DNA_bind_recombinase_dom"/>
</dbReference>
<dbReference type="PANTHER" id="PTHR30461">
    <property type="entry name" value="DNA-INVERTASE FROM LAMBDOID PROPHAGE"/>
    <property type="match status" value="1"/>
</dbReference>
<organism evidence="4 5">
    <name type="scientific">Candidatus Clostridium stratigraminis</name>
    <dbReference type="NCBI Taxonomy" id="3381661"/>
    <lineage>
        <taxon>Bacteria</taxon>
        <taxon>Bacillati</taxon>
        <taxon>Bacillota</taxon>
        <taxon>Clostridia</taxon>
        <taxon>Eubacteriales</taxon>
        <taxon>Clostridiaceae</taxon>
        <taxon>Clostridium</taxon>
    </lineage>
</organism>
<dbReference type="SMART" id="SM00857">
    <property type="entry name" value="Resolvase"/>
    <property type="match status" value="1"/>
</dbReference>
<dbReference type="CDD" id="cd03768">
    <property type="entry name" value="SR_ResInv"/>
    <property type="match status" value="1"/>
</dbReference>
<dbReference type="EMBL" id="JBJHZZ010000001">
    <property type="protein sequence ID" value="MFL0245489.1"/>
    <property type="molecule type" value="Genomic_DNA"/>
</dbReference>
<comment type="caution">
    <text evidence="4">The sequence shown here is derived from an EMBL/GenBank/DDBJ whole genome shotgun (WGS) entry which is preliminary data.</text>
</comment>
<evidence type="ECO:0000313" key="4">
    <source>
        <dbReference type="EMBL" id="MFL0245489.1"/>
    </source>
</evidence>
<evidence type="ECO:0000313" key="5">
    <source>
        <dbReference type="Proteomes" id="UP001623591"/>
    </source>
</evidence>
<dbReference type="InterPro" id="IPR006119">
    <property type="entry name" value="Resolv_N"/>
</dbReference>
<feature type="domain" description="Recombinase" evidence="3">
    <location>
        <begin position="157"/>
        <end position="315"/>
    </location>
</feature>
<keyword evidence="5" id="KW-1185">Reference proteome</keyword>
<protein>
    <submittedName>
        <fullName evidence="4">Recombinase family protein</fullName>
    </submittedName>
</protein>
<evidence type="ECO:0000256" key="1">
    <source>
        <dbReference type="SAM" id="Coils"/>
    </source>
</evidence>
<dbReference type="InterPro" id="IPR025827">
    <property type="entry name" value="Zn_ribbon_recom_dom"/>
</dbReference>
<name>A0ABW8T301_9CLOT</name>
<keyword evidence="1" id="KW-0175">Coiled coil</keyword>
<proteinExistence type="predicted"/>
<dbReference type="Pfam" id="PF00239">
    <property type="entry name" value="Resolvase"/>
    <property type="match status" value="1"/>
</dbReference>
<reference evidence="4 5" key="1">
    <citation type="submission" date="2024-11" db="EMBL/GenBank/DDBJ databases">
        <authorList>
            <person name="Heng Y.C."/>
            <person name="Lim A.C.H."/>
            <person name="Lee J.K.Y."/>
            <person name="Kittelmann S."/>
        </authorList>
    </citation>
    <scope>NUCLEOTIDE SEQUENCE [LARGE SCALE GENOMIC DNA]</scope>
    <source>
        <strain evidence="4 5">WILCCON 0185</strain>
    </source>
</reference>
<dbReference type="Pfam" id="PF13408">
    <property type="entry name" value="Zn_ribbon_recom"/>
    <property type="match status" value="1"/>
</dbReference>
<dbReference type="PROSITE" id="PS51736">
    <property type="entry name" value="RECOMBINASES_3"/>
    <property type="match status" value="1"/>
</dbReference>
<dbReference type="RefSeq" id="WP_406768673.1">
    <property type="nucleotide sequence ID" value="NZ_JBJHZZ010000001.1"/>
</dbReference>
<evidence type="ECO:0000259" key="2">
    <source>
        <dbReference type="PROSITE" id="PS51736"/>
    </source>
</evidence>
<dbReference type="InterPro" id="IPR036162">
    <property type="entry name" value="Resolvase-like_N_sf"/>
</dbReference>
<dbReference type="SUPFAM" id="SSF53041">
    <property type="entry name" value="Resolvase-like"/>
    <property type="match status" value="1"/>
</dbReference>
<dbReference type="Gene3D" id="3.40.50.1390">
    <property type="entry name" value="Resolvase, N-terminal catalytic domain"/>
    <property type="match status" value="1"/>
</dbReference>
<sequence length="555" mass="63542">MNIIAAIYSRKSKFSEKGESVENQINLCQDYGRSIGVNDFVTYEDEGFSGGNVDRPQFQKMMRDAKRKKFNILICYRLDRISRNVSDFTQTIEELKRTNIQFISIREQFDTSSPMGRAMMNIAAVFAQLERETIAERVKDNMQELAKTGRWLGGTAPLGYSSEPIKYSDTNGKDKTMYKLTVLDDEIKIVKLIFDLYLEKKNYSSVANFLCRNYYKGKNNGEFSRKTVQQIITNPVYCIADAKAFKYFNSLGVGGIYGESSNVNGFMVYNKRIGGKKDRPIQEWIFSIGQHLGVIDSETWIQCQNINKIKSEKSTSQRLGTGSKFLLASMITCGCCGSGMASWSHYLKKYDRMERYYRCNLKNRAANRCPGKMLNAYKAEELLIEKIKNINIETLIKGYKEVTSSIDTINNSAKEIDIYQNEINTNNKTIQGLIRKLAIEEDESYISMYKAEISKIRLEINELEKKINDISKNLVITNENKISVDEIINRLNNFKNTIDYATDFEDRRELILSIVESIVWHGTDEKLEVNIIGSGKTPPRGLVLARNLCYGDSSR</sequence>
<dbReference type="InterPro" id="IPR050639">
    <property type="entry name" value="SSR_resolvase"/>
</dbReference>
<dbReference type="PROSITE" id="PS51737">
    <property type="entry name" value="RECOMBINASE_DNA_BIND"/>
    <property type="match status" value="1"/>
</dbReference>
<dbReference type="Pfam" id="PF07508">
    <property type="entry name" value="Recombinase"/>
    <property type="match status" value="1"/>
</dbReference>
<dbReference type="PANTHER" id="PTHR30461:SF23">
    <property type="entry name" value="DNA RECOMBINASE-RELATED"/>
    <property type="match status" value="1"/>
</dbReference>
<dbReference type="Gene3D" id="3.90.1750.20">
    <property type="entry name" value="Putative Large Serine Recombinase, Chain B, Domain 2"/>
    <property type="match status" value="1"/>
</dbReference>